<name>A0A2D3WFX4_9BACT</name>
<protein>
    <recommendedName>
        <fullName evidence="3">Cytochrome c</fullName>
    </recommendedName>
</protein>
<evidence type="ECO:0000313" key="1">
    <source>
        <dbReference type="EMBL" id="DAB39318.1"/>
    </source>
</evidence>
<gene>
    <name evidence="1" type="ORF">CFH83_01360</name>
</gene>
<comment type="caution">
    <text evidence="1">The sequence shown here is derived from an EMBL/GenBank/DDBJ whole genome shotgun (WGS) entry which is preliminary data.</text>
</comment>
<sequence length="147" mass="16768">MKQLILIALTTLSLYGASYSTSSNWLIDLNATPTQMEAIQKQFRGFDTAMMEVGYRYEATKKAINQGNYPLASYHWEKIKTAIDNGTIRRPARKSSAETFFFEEIYPQFRDALRTNDTTKIHALFEQVKPSCNGCHADQKVGFIVIE</sequence>
<dbReference type="Proteomes" id="UP000228859">
    <property type="component" value="Unassembled WGS sequence"/>
</dbReference>
<proteinExistence type="predicted"/>
<evidence type="ECO:0008006" key="3">
    <source>
        <dbReference type="Google" id="ProtNLM"/>
    </source>
</evidence>
<dbReference type="AlphaFoldDB" id="A0A2D3WFX4"/>
<organism evidence="1 2">
    <name type="scientific">Sulfuricurvum kujiense</name>
    <dbReference type="NCBI Taxonomy" id="148813"/>
    <lineage>
        <taxon>Bacteria</taxon>
        <taxon>Pseudomonadati</taxon>
        <taxon>Campylobacterota</taxon>
        <taxon>Epsilonproteobacteria</taxon>
        <taxon>Campylobacterales</taxon>
        <taxon>Sulfurimonadaceae</taxon>
        <taxon>Sulfuricurvum</taxon>
    </lineage>
</organism>
<accession>A0A2D3WFX4</accession>
<reference evidence="1 2" key="1">
    <citation type="journal article" date="2017" name="Front. Microbiol.">
        <title>Comparative Genomic Analysis of the Class Epsilonproteobacteria and Proposed Reclassification to Epsilonbacteraeota (phyl. nov.).</title>
        <authorList>
            <person name="Waite D.W."/>
            <person name="Vanwonterghem I."/>
            <person name="Rinke C."/>
            <person name="Parks D.H."/>
            <person name="Zhang Y."/>
            <person name="Takai K."/>
            <person name="Sievert S.M."/>
            <person name="Simon J."/>
            <person name="Campbell B.J."/>
            <person name="Hanson T.E."/>
            <person name="Woyke T."/>
            <person name="Klotz M.G."/>
            <person name="Hugenholtz P."/>
        </authorList>
    </citation>
    <scope>NUCLEOTIDE SEQUENCE [LARGE SCALE GENOMIC DNA]</scope>
    <source>
        <strain evidence="1">UBA12443</strain>
    </source>
</reference>
<dbReference type="EMBL" id="DLUI01000021">
    <property type="protein sequence ID" value="DAB39318.1"/>
    <property type="molecule type" value="Genomic_DNA"/>
</dbReference>
<dbReference type="RefSeq" id="WP_303662779.1">
    <property type="nucleotide sequence ID" value="NZ_DLUI01000021.1"/>
</dbReference>
<evidence type="ECO:0000313" key="2">
    <source>
        <dbReference type="Proteomes" id="UP000228859"/>
    </source>
</evidence>